<dbReference type="AlphaFoldDB" id="A0A0M6WHI3"/>
<reference evidence="11" key="2">
    <citation type="submission" date="2015-05" db="EMBL/GenBank/DDBJ databases">
        <authorList>
            <person name="Wang D.B."/>
            <person name="Wang M."/>
        </authorList>
    </citation>
    <scope>NUCLEOTIDE SEQUENCE [LARGE SCALE GENOMIC DNA]</scope>
    <source>
        <strain evidence="11">L1-83</strain>
    </source>
</reference>
<feature type="transmembrane region" description="Helical" evidence="10">
    <location>
        <begin position="250"/>
        <end position="277"/>
    </location>
</feature>
<feature type="transmembrane region" description="Helical" evidence="10">
    <location>
        <begin position="283"/>
        <end position="302"/>
    </location>
</feature>
<feature type="transmembrane region" description="Helical" evidence="10">
    <location>
        <begin position="12"/>
        <end position="34"/>
    </location>
</feature>
<reference evidence="12 14" key="3">
    <citation type="submission" date="2018-08" db="EMBL/GenBank/DDBJ databases">
        <title>A genome reference for cultivated species of the human gut microbiota.</title>
        <authorList>
            <person name="Zou Y."/>
            <person name="Xue W."/>
            <person name="Luo G."/>
        </authorList>
    </citation>
    <scope>NUCLEOTIDE SEQUENCE [LARGE SCALE GENOMIC DNA]</scope>
    <source>
        <strain evidence="12 14">AF28-15</strain>
    </source>
</reference>
<keyword evidence="4" id="KW-0813">Transport</keyword>
<dbReference type="GO" id="GO:0046677">
    <property type="term" value="P:response to antibiotic"/>
    <property type="evidence" value="ECO:0007669"/>
    <property type="project" value="UniProtKB-KW"/>
</dbReference>
<evidence type="ECO:0000256" key="6">
    <source>
        <dbReference type="ARBA" id="ARBA00022692"/>
    </source>
</evidence>
<evidence type="ECO:0000256" key="9">
    <source>
        <dbReference type="ARBA" id="ARBA00023251"/>
    </source>
</evidence>
<accession>A0A0M6WHI3</accession>
<sequence length="442" mass="48410">MSQSISQKFTPISLLKFALPSMVMMMFMSCYTIVDGIFISRYLGSEALSAANIVYPVFNLLLAVGIMFATGGSAVVSKKLGEGKKEEAMEDFSFLTAVGVALSVLLMIATLLFHNQISLFLGSSERILDYCNAYLIYLVLFAPACMLQSLYQSFFVTAGKPRLGLVLTVIAGLANAFFDYFFLAVCGMEIEGAAIATGIGQMIPAVVGTVYFFFFKGELHFVPFHFHGATLKQSCFNGSSEMVSNLANAIITYLFNIILMRIAGENGVAAITIILYAQFLFNSLYLGFSIGVAPVIGFQYGAKNRDQLKSLYKICNCFVIASSVVIAFFSWLLSDGIASIFVQDRGETYVMASEGLRIFALSFLFSGFNIFSSSLFTALSDGKTSAIISFGRTCVFIILSLMILPNILGLTGVWLAIPVAEFLAVFVSVYYQWTKRKKYGYL</sequence>
<feature type="transmembrane region" description="Helical" evidence="10">
    <location>
        <begin position="413"/>
        <end position="433"/>
    </location>
</feature>
<organism evidence="11 13">
    <name type="scientific">Roseburia inulinivorans</name>
    <dbReference type="NCBI Taxonomy" id="360807"/>
    <lineage>
        <taxon>Bacteria</taxon>
        <taxon>Bacillati</taxon>
        <taxon>Bacillota</taxon>
        <taxon>Clostridia</taxon>
        <taxon>Lachnospirales</taxon>
        <taxon>Lachnospiraceae</taxon>
        <taxon>Roseburia</taxon>
    </lineage>
</organism>
<feature type="transmembrane region" description="Helical" evidence="10">
    <location>
        <begin position="54"/>
        <end position="76"/>
    </location>
</feature>
<feature type="transmembrane region" description="Helical" evidence="10">
    <location>
        <begin position="358"/>
        <end position="379"/>
    </location>
</feature>
<reference evidence="13" key="1">
    <citation type="submission" date="2015-05" db="EMBL/GenBank/DDBJ databases">
        <authorList>
            <consortium name="Pathogen Informatics"/>
        </authorList>
    </citation>
    <scope>NUCLEOTIDE SEQUENCE [LARGE SCALE GENOMIC DNA]</scope>
    <source>
        <strain evidence="13">L1-83</strain>
    </source>
</reference>
<evidence type="ECO:0000256" key="5">
    <source>
        <dbReference type="ARBA" id="ARBA00022475"/>
    </source>
</evidence>
<name>A0A0M6WHI3_9FIRM</name>
<evidence type="ECO:0000256" key="2">
    <source>
        <dbReference type="ARBA" id="ARBA00008417"/>
    </source>
</evidence>
<keyword evidence="6 10" id="KW-0812">Transmembrane</keyword>
<feature type="transmembrane region" description="Helical" evidence="10">
    <location>
        <begin position="386"/>
        <end position="407"/>
    </location>
</feature>
<feature type="transmembrane region" description="Helical" evidence="10">
    <location>
        <begin position="314"/>
        <end position="333"/>
    </location>
</feature>
<keyword evidence="9" id="KW-0046">Antibiotic resistance</keyword>
<dbReference type="RefSeq" id="WP_021923418.1">
    <property type="nucleotide sequence ID" value="NZ_CBCTRZ010000050.1"/>
</dbReference>
<dbReference type="Proteomes" id="UP000283738">
    <property type="component" value="Unassembled WGS sequence"/>
</dbReference>
<dbReference type="GeneID" id="75161610"/>
<dbReference type="InterPro" id="IPR002528">
    <property type="entry name" value="MATE_fam"/>
</dbReference>
<dbReference type="InterPro" id="IPR045070">
    <property type="entry name" value="MATE_MepA-like"/>
</dbReference>
<keyword evidence="13" id="KW-1185">Reference proteome</keyword>
<evidence type="ECO:0000256" key="8">
    <source>
        <dbReference type="ARBA" id="ARBA00023136"/>
    </source>
</evidence>
<keyword evidence="7 10" id="KW-1133">Transmembrane helix</keyword>
<dbReference type="GO" id="GO:0005886">
    <property type="term" value="C:plasma membrane"/>
    <property type="evidence" value="ECO:0007669"/>
    <property type="project" value="UniProtKB-SubCell"/>
</dbReference>
<dbReference type="EMBL" id="QRTF01000045">
    <property type="protein sequence ID" value="RGQ45728.1"/>
    <property type="molecule type" value="Genomic_DNA"/>
</dbReference>
<evidence type="ECO:0000256" key="1">
    <source>
        <dbReference type="ARBA" id="ARBA00004651"/>
    </source>
</evidence>
<evidence type="ECO:0000313" key="12">
    <source>
        <dbReference type="EMBL" id="RGQ45728.1"/>
    </source>
</evidence>
<comment type="subcellular location">
    <subcellularLocation>
        <location evidence="1">Cell membrane</location>
        <topology evidence="1">Multi-pass membrane protein</topology>
    </subcellularLocation>
</comment>
<dbReference type="OrthoDB" id="9808954at2"/>
<dbReference type="InterPro" id="IPR048279">
    <property type="entry name" value="MdtK-like"/>
</dbReference>
<feature type="transmembrane region" description="Helical" evidence="10">
    <location>
        <begin position="133"/>
        <end position="151"/>
    </location>
</feature>
<dbReference type="STRING" id="360807.ERS852392_03297"/>
<feature type="transmembrane region" description="Helical" evidence="10">
    <location>
        <begin position="163"/>
        <end position="183"/>
    </location>
</feature>
<dbReference type="InterPro" id="IPR051327">
    <property type="entry name" value="MATE_MepA_subfamily"/>
</dbReference>
<evidence type="ECO:0000313" key="11">
    <source>
        <dbReference type="EMBL" id="CRL34817.1"/>
    </source>
</evidence>
<dbReference type="Proteomes" id="UP000049828">
    <property type="component" value="Unassembled WGS sequence"/>
</dbReference>
<dbReference type="PANTHER" id="PTHR43823">
    <property type="entry name" value="SPORULATION PROTEIN YKVU"/>
    <property type="match status" value="1"/>
</dbReference>
<gene>
    <name evidence="12" type="ORF">DWY96_15225</name>
    <name evidence="11" type="ORF">RIL183_15571</name>
</gene>
<protein>
    <recommendedName>
        <fullName evidence="3">Multidrug export protein MepA</fullName>
    </recommendedName>
</protein>
<evidence type="ECO:0000256" key="7">
    <source>
        <dbReference type="ARBA" id="ARBA00022989"/>
    </source>
</evidence>
<dbReference type="PIRSF" id="PIRSF006603">
    <property type="entry name" value="DinF"/>
    <property type="match status" value="1"/>
</dbReference>
<keyword evidence="5" id="KW-1003">Cell membrane</keyword>
<keyword evidence="8 10" id="KW-0472">Membrane</keyword>
<dbReference type="GO" id="GO:0042910">
    <property type="term" value="F:xenobiotic transmembrane transporter activity"/>
    <property type="evidence" value="ECO:0007669"/>
    <property type="project" value="InterPro"/>
</dbReference>
<comment type="similarity">
    <text evidence="2">Belongs to the multi antimicrobial extrusion (MATE) (TC 2.A.66.1) family. MepA subfamily.</text>
</comment>
<proteinExistence type="inferred from homology"/>
<evidence type="ECO:0000256" key="4">
    <source>
        <dbReference type="ARBA" id="ARBA00022448"/>
    </source>
</evidence>
<evidence type="ECO:0000313" key="13">
    <source>
        <dbReference type="Proteomes" id="UP000049828"/>
    </source>
</evidence>
<evidence type="ECO:0000313" key="14">
    <source>
        <dbReference type="Proteomes" id="UP000283738"/>
    </source>
</evidence>
<evidence type="ECO:0000256" key="3">
    <source>
        <dbReference type="ARBA" id="ARBA00022106"/>
    </source>
</evidence>
<dbReference type="Pfam" id="PF01554">
    <property type="entry name" value="MatE"/>
    <property type="match status" value="2"/>
</dbReference>
<feature type="transmembrane region" description="Helical" evidence="10">
    <location>
        <begin position="195"/>
        <end position="215"/>
    </location>
</feature>
<feature type="transmembrane region" description="Helical" evidence="10">
    <location>
        <begin position="92"/>
        <end position="113"/>
    </location>
</feature>
<dbReference type="PANTHER" id="PTHR43823:SF3">
    <property type="entry name" value="MULTIDRUG EXPORT PROTEIN MEPA"/>
    <property type="match status" value="1"/>
</dbReference>
<dbReference type="CDD" id="cd13143">
    <property type="entry name" value="MATE_MepA_like"/>
    <property type="match status" value="1"/>
</dbReference>
<dbReference type="GO" id="GO:0015297">
    <property type="term" value="F:antiporter activity"/>
    <property type="evidence" value="ECO:0007669"/>
    <property type="project" value="InterPro"/>
</dbReference>
<dbReference type="EMBL" id="CVRS01000048">
    <property type="protein sequence ID" value="CRL34817.1"/>
    <property type="molecule type" value="Genomic_DNA"/>
</dbReference>
<evidence type="ECO:0000256" key="10">
    <source>
        <dbReference type="SAM" id="Phobius"/>
    </source>
</evidence>